<dbReference type="InterPro" id="IPR011009">
    <property type="entry name" value="Kinase-like_dom_sf"/>
</dbReference>
<keyword evidence="3" id="KW-0418">Kinase</keyword>
<dbReference type="SUPFAM" id="SSF56112">
    <property type="entry name" value="Protein kinase-like (PK-like)"/>
    <property type="match status" value="1"/>
</dbReference>
<feature type="domain" description="Aminoglycoside phosphotransferase" evidence="2">
    <location>
        <begin position="22"/>
        <end position="238"/>
    </location>
</feature>
<evidence type="ECO:0000259" key="2">
    <source>
        <dbReference type="Pfam" id="PF01636"/>
    </source>
</evidence>
<dbReference type="AlphaFoldDB" id="A0A2K4ZAC9"/>
<dbReference type="PANTHER" id="PTHR21064">
    <property type="entry name" value="AMINOGLYCOSIDE PHOSPHOTRANSFERASE DOMAIN-CONTAINING PROTEIN-RELATED"/>
    <property type="match status" value="1"/>
</dbReference>
<dbReference type="EMBL" id="OFSM01000001">
    <property type="protein sequence ID" value="SOY27417.1"/>
    <property type="molecule type" value="Genomic_DNA"/>
</dbReference>
<dbReference type="Gene3D" id="3.90.1200.10">
    <property type="match status" value="1"/>
</dbReference>
<accession>A0A2K4ZAC9</accession>
<dbReference type="GO" id="GO:0019202">
    <property type="term" value="F:amino acid kinase activity"/>
    <property type="evidence" value="ECO:0007669"/>
    <property type="project" value="TreeGrafter"/>
</dbReference>
<keyword evidence="3" id="KW-0808">Transferase</keyword>
<reference evidence="3 4" key="1">
    <citation type="submission" date="2018-01" db="EMBL/GenBank/DDBJ databases">
        <authorList>
            <person name="Gaut B.S."/>
            <person name="Morton B.R."/>
            <person name="Clegg M.T."/>
            <person name="Duvall M.R."/>
        </authorList>
    </citation>
    <scope>NUCLEOTIDE SEQUENCE [LARGE SCALE GENOMIC DNA]</scope>
    <source>
        <strain evidence="3">GP69</strain>
    </source>
</reference>
<dbReference type="Pfam" id="PF01636">
    <property type="entry name" value="APH"/>
    <property type="match status" value="1"/>
</dbReference>
<evidence type="ECO:0000256" key="1">
    <source>
        <dbReference type="ARBA" id="ARBA00038240"/>
    </source>
</evidence>
<proteinExistence type="inferred from homology"/>
<dbReference type="Proteomes" id="UP000236311">
    <property type="component" value="Unassembled WGS sequence"/>
</dbReference>
<dbReference type="PANTHER" id="PTHR21064:SF6">
    <property type="entry name" value="AMINOGLYCOSIDE PHOSPHOTRANSFERASE DOMAIN-CONTAINING PROTEIN"/>
    <property type="match status" value="1"/>
</dbReference>
<sequence length="303" mass="35740">MNNTITKILFHWGVEKSEVKQIYRTAWQIGEQYVLKEYQNQKTLERNLKILQILDGMNVPVGKIVPACDNRQYISLEDSFYFLAERLPGKHISHFGNDTDLAFAMGEIIADLHMAFRKCEDVEGLWDNSLLDEMNGWVKSSLEKTDWKYISREAYEKNTEQLAMVYDSLPVQLIHRDVHFGNFLFENGRFSGYIDFDLSQRNIRIFDICYFLMGLLCEEEKADFSEEMWFLFLENVFAGYESRLELSEMEKRAVPYVMECIELLFVAYFEREKDVHCAENAFQLYEFVKNLEGRIYESLHVGG</sequence>
<organism evidence="3 4">
    <name type="scientific">Acetatifactor muris</name>
    <dbReference type="NCBI Taxonomy" id="879566"/>
    <lineage>
        <taxon>Bacteria</taxon>
        <taxon>Bacillati</taxon>
        <taxon>Bacillota</taxon>
        <taxon>Clostridia</taxon>
        <taxon>Lachnospirales</taxon>
        <taxon>Lachnospiraceae</taxon>
        <taxon>Acetatifactor</taxon>
    </lineage>
</organism>
<dbReference type="OrthoDB" id="48950at2"/>
<evidence type="ECO:0000313" key="4">
    <source>
        <dbReference type="Proteomes" id="UP000236311"/>
    </source>
</evidence>
<name>A0A2K4ZAC9_9FIRM</name>
<dbReference type="RefSeq" id="WP_103237550.1">
    <property type="nucleotide sequence ID" value="NZ_JANJZD010000008.1"/>
</dbReference>
<keyword evidence="4" id="KW-1185">Reference proteome</keyword>
<dbReference type="InterPro" id="IPR050249">
    <property type="entry name" value="Pseudomonas-type_ThrB"/>
</dbReference>
<evidence type="ECO:0000313" key="3">
    <source>
        <dbReference type="EMBL" id="SOY27417.1"/>
    </source>
</evidence>
<dbReference type="InterPro" id="IPR002575">
    <property type="entry name" value="Aminoglycoside_PTrfase"/>
</dbReference>
<gene>
    <name evidence="3" type="ORF">AMURIS_00121</name>
</gene>
<comment type="similarity">
    <text evidence="1">Belongs to the pseudomonas-type ThrB family.</text>
</comment>
<protein>
    <submittedName>
        <fullName evidence="3">Homoserine kinase</fullName>
    </submittedName>
</protein>